<keyword evidence="8" id="KW-1185">Reference proteome</keyword>
<dbReference type="GO" id="GO:0031464">
    <property type="term" value="C:Cul4A-RING E3 ubiquitin ligase complex"/>
    <property type="evidence" value="ECO:0007669"/>
    <property type="project" value="TreeGrafter"/>
</dbReference>
<evidence type="ECO:0000256" key="6">
    <source>
        <dbReference type="SAM" id="SignalP"/>
    </source>
</evidence>
<dbReference type="GeneID" id="22910967"/>
<dbReference type="Proteomes" id="UP000019763">
    <property type="component" value="Unassembled WGS sequence"/>
</dbReference>
<reference evidence="7" key="1">
    <citation type="submission" date="2013-12" db="EMBL/GenBank/DDBJ databases">
        <authorList>
            <person name="Omoto C.K."/>
            <person name="Sibley D."/>
            <person name="Venepally P."/>
            <person name="Hadjithomas M."/>
            <person name="Karamycheva S."/>
            <person name="Brunk B."/>
            <person name="Roos D."/>
            <person name="Caler E."/>
            <person name="Lorenzi H."/>
        </authorList>
    </citation>
    <scope>NUCLEOTIDE SEQUENCE</scope>
</reference>
<evidence type="ECO:0000313" key="7">
    <source>
        <dbReference type="EMBL" id="EZG81181.1"/>
    </source>
</evidence>
<feature type="transmembrane region" description="Helical" evidence="5">
    <location>
        <begin position="111"/>
        <end position="129"/>
    </location>
</feature>
<sequence>MVWMINLLCLTMSGSTVALICGTLRQKIWLWGDICFLIGFIVFTYKRLARQKTVDDRNLQWLTSVNALTYCGLAYLAGVGAALLGIGGGLIKSPLLIAIGLRPISAVATSNYMVVFTASTNVLSYILAGRLSLVELLSFAPLSFVGGIIGVVVLRKHFAGTTVQSTLARILGWTIIVGGLAMLASGLYTRFGRHISDERTFGDACDDLHEKRPFFNVLLQHDL</sequence>
<protein>
    <submittedName>
        <fullName evidence="7">Sulfite exporter TauE/SafE protein</fullName>
    </submittedName>
</protein>
<keyword evidence="6" id="KW-0732">Signal</keyword>
<feature type="transmembrane region" description="Helical" evidence="5">
    <location>
        <begin position="136"/>
        <end position="158"/>
    </location>
</feature>
<dbReference type="RefSeq" id="XP_011134239.1">
    <property type="nucleotide sequence ID" value="XM_011135937.1"/>
</dbReference>
<dbReference type="eggNOG" id="ENOG502SDJF">
    <property type="taxonomic scope" value="Eukaryota"/>
</dbReference>
<proteinExistence type="predicted"/>
<feature type="chain" id="PRO_5001515328" evidence="6">
    <location>
        <begin position="19"/>
        <end position="223"/>
    </location>
</feature>
<feature type="signal peptide" evidence="6">
    <location>
        <begin position="1"/>
        <end position="18"/>
    </location>
</feature>
<dbReference type="VEuPathDB" id="CryptoDB:GNI_019570"/>
<dbReference type="EMBL" id="AFNH02000143">
    <property type="protein sequence ID" value="EZG81181.1"/>
    <property type="molecule type" value="Genomic_DNA"/>
</dbReference>
<evidence type="ECO:0000256" key="2">
    <source>
        <dbReference type="ARBA" id="ARBA00022692"/>
    </source>
</evidence>
<comment type="subcellular location">
    <subcellularLocation>
        <location evidence="1">Membrane</location>
        <topology evidence="1">Multi-pass membrane protein</topology>
    </subcellularLocation>
</comment>
<dbReference type="GO" id="GO:0016567">
    <property type="term" value="P:protein ubiquitination"/>
    <property type="evidence" value="ECO:0007669"/>
    <property type="project" value="TreeGrafter"/>
</dbReference>
<dbReference type="GO" id="GO:0016020">
    <property type="term" value="C:membrane"/>
    <property type="evidence" value="ECO:0007669"/>
    <property type="project" value="UniProtKB-SubCell"/>
</dbReference>
<accession>A0A023BBW2</accession>
<evidence type="ECO:0000256" key="4">
    <source>
        <dbReference type="ARBA" id="ARBA00023136"/>
    </source>
</evidence>
<keyword evidence="2 5" id="KW-0812">Transmembrane</keyword>
<comment type="caution">
    <text evidence="7">The sequence shown here is derived from an EMBL/GenBank/DDBJ whole genome shotgun (WGS) entry which is preliminary data.</text>
</comment>
<evidence type="ECO:0000256" key="1">
    <source>
        <dbReference type="ARBA" id="ARBA00004141"/>
    </source>
</evidence>
<evidence type="ECO:0000313" key="8">
    <source>
        <dbReference type="Proteomes" id="UP000019763"/>
    </source>
</evidence>
<evidence type="ECO:0000256" key="5">
    <source>
        <dbReference type="SAM" id="Phobius"/>
    </source>
</evidence>
<dbReference type="Pfam" id="PF01925">
    <property type="entry name" value="TauE"/>
    <property type="match status" value="1"/>
</dbReference>
<keyword evidence="4 5" id="KW-0472">Membrane</keyword>
<dbReference type="InterPro" id="IPR002781">
    <property type="entry name" value="TM_pro_TauE-like"/>
</dbReference>
<organism evidence="7 8">
    <name type="scientific">Gregarina niphandrodes</name>
    <name type="common">Septate eugregarine</name>
    <dbReference type="NCBI Taxonomy" id="110365"/>
    <lineage>
        <taxon>Eukaryota</taxon>
        <taxon>Sar</taxon>
        <taxon>Alveolata</taxon>
        <taxon>Apicomplexa</taxon>
        <taxon>Conoidasida</taxon>
        <taxon>Gregarinasina</taxon>
        <taxon>Eugregarinorida</taxon>
        <taxon>Gregarinidae</taxon>
        <taxon>Gregarina</taxon>
    </lineage>
</organism>
<dbReference type="PANTHER" id="PTHR14255:SF3">
    <property type="entry name" value="SULFITE EXPORTER TAUE_SAFE FAMILY PROTEIN 5-RELATED"/>
    <property type="match status" value="1"/>
</dbReference>
<evidence type="ECO:0000256" key="3">
    <source>
        <dbReference type="ARBA" id="ARBA00022989"/>
    </source>
</evidence>
<gene>
    <name evidence="7" type="ORF">GNI_019570</name>
</gene>
<keyword evidence="3 5" id="KW-1133">Transmembrane helix</keyword>
<dbReference type="PANTHER" id="PTHR14255">
    <property type="entry name" value="CEREBLON"/>
    <property type="match status" value="1"/>
</dbReference>
<dbReference type="OrthoDB" id="434519at2759"/>
<dbReference type="AlphaFoldDB" id="A0A023BBW2"/>
<name>A0A023BBW2_GRENI</name>
<feature type="transmembrane region" description="Helical" evidence="5">
    <location>
        <begin position="170"/>
        <end position="189"/>
    </location>
</feature>
<feature type="transmembrane region" description="Helical" evidence="5">
    <location>
        <begin position="28"/>
        <end position="46"/>
    </location>
</feature>
<feature type="transmembrane region" description="Helical" evidence="5">
    <location>
        <begin position="67"/>
        <end position="91"/>
    </location>
</feature>